<feature type="non-terminal residue" evidence="11">
    <location>
        <position position="1"/>
    </location>
</feature>
<protein>
    <submittedName>
        <fullName evidence="11">RPR</fullName>
    </submittedName>
</protein>
<keyword evidence="4" id="KW-0805">Transcription regulation</keyword>
<feature type="compositionally biased region" description="Polar residues" evidence="8">
    <location>
        <begin position="230"/>
        <end position="242"/>
    </location>
</feature>
<organism evidence="11 12">
    <name type="scientific">Musa troglodytarum</name>
    <name type="common">fe'i banana</name>
    <dbReference type="NCBI Taxonomy" id="320322"/>
    <lineage>
        <taxon>Eukaryota</taxon>
        <taxon>Viridiplantae</taxon>
        <taxon>Streptophyta</taxon>
        <taxon>Embryophyta</taxon>
        <taxon>Tracheophyta</taxon>
        <taxon>Spermatophyta</taxon>
        <taxon>Magnoliopsida</taxon>
        <taxon>Liliopsida</taxon>
        <taxon>Zingiberales</taxon>
        <taxon>Musaceae</taxon>
        <taxon>Musa</taxon>
    </lineage>
</organism>
<feature type="compositionally biased region" description="Polar residues" evidence="8">
    <location>
        <begin position="731"/>
        <end position="749"/>
    </location>
</feature>
<dbReference type="FunFam" id="1.25.40.90:FF:000037">
    <property type="entry name" value="Enhancer of ag-4 2"/>
    <property type="match status" value="1"/>
</dbReference>
<dbReference type="Gene3D" id="1.25.40.90">
    <property type="match status" value="1"/>
</dbReference>
<keyword evidence="6" id="KW-0804">Transcription</keyword>
<feature type="domain" description="CID" evidence="10">
    <location>
        <begin position="993"/>
        <end position="1134"/>
    </location>
</feature>
<comment type="subcellular location">
    <subcellularLocation>
        <location evidence="1">Nucleus</location>
    </subcellularLocation>
</comment>
<gene>
    <name evidence="11" type="ORF">MUK42_25330</name>
</gene>
<dbReference type="PRINTS" id="PR01217">
    <property type="entry name" value="PRICHEXTENSN"/>
</dbReference>
<dbReference type="GO" id="GO:0006397">
    <property type="term" value="P:mRNA processing"/>
    <property type="evidence" value="ECO:0007669"/>
    <property type="project" value="UniProtKB-KW"/>
</dbReference>
<evidence type="ECO:0000256" key="6">
    <source>
        <dbReference type="ARBA" id="ARBA00023163"/>
    </source>
</evidence>
<reference evidence="11" key="1">
    <citation type="submission" date="2022-05" db="EMBL/GenBank/DDBJ databases">
        <title>The Musa troglodytarum L. genome provides insights into the mechanism of non-climacteric behaviour and enrichment of carotenoids.</title>
        <authorList>
            <person name="Wang J."/>
        </authorList>
    </citation>
    <scope>NUCLEOTIDE SEQUENCE</scope>
    <source>
        <tissue evidence="11">Leaf</tissue>
    </source>
</reference>
<dbReference type="Gene3D" id="2.30.30.140">
    <property type="match status" value="1"/>
</dbReference>
<evidence type="ECO:0000256" key="4">
    <source>
        <dbReference type="ARBA" id="ARBA00023015"/>
    </source>
</evidence>
<dbReference type="PANTHER" id="PTHR12550">
    <property type="entry name" value="HEPATOMA-DERIVED GROWTH FACTOR-RELATED"/>
    <property type="match status" value="1"/>
</dbReference>
<evidence type="ECO:0000256" key="7">
    <source>
        <dbReference type="ARBA" id="ARBA00023242"/>
    </source>
</evidence>
<feature type="region of interest" description="Disordered" evidence="8">
    <location>
        <begin position="442"/>
        <end position="475"/>
    </location>
</feature>
<dbReference type="PROSITE" id="PS51391">
    <property type="entry name" value="CID"/>
    <property type="match status" value="1"/>
</dbReference>
<feature type="compositionally biased region" description="Basic and acidic residues" evidence="8">
    <location>
        <begin position="678"/>
        <end position="688"/>
    </location>
</feature>
<dbReference type="PANTHER" id="PTHR12550:SF70">
    <property type="entry name" value="JIL-1 ANCHORING AND STABILIZING PROTEIN, ISOFORM A"/>
    <property type="match status" value="1"/>
</dbReference>
<feature type="region of interest" description="Disordered" evidence="8">
    <location>
        <begin position="900"/>
        <end position="944"/>
    </location>
</feature>
<feature type="compositionally biased region" description="Basic and acidic residues" evidence="8">
    <location>
        <begin position="366"/>
        <end position="375"/>
    </location>
</feature>
<evidence type="ECO:0000256" key="8">
    <source>
        <dbReference type="SAM" id="MobiDB-lite"/>
    </source>
</evidence>
<evidence type="ECO:0000256" key="1">
    <source>
        <dbReference type="ARBA" id="ARBA00004123"/>
    </source>
</evidence>
<feature type="compositionally biased region" description="Polar residues" evidence="8">
    <location>
        <begin position="446"/>
        <end position="459"/>
    </location>
</feature>
<dbReference type="InterPro" id="IPR000313">
    <property type="entry name" value="PWWP_dom"/>
</dbReference>
<dbReference type="GO" id="GO:0005634">
    <property type="term" value="C:nucleus"/>
    <property type="evidence" value="ECO:0007669"/>
    <property type="project" value="UniProtKB-SubCell"/>
</dbReference>
<feature type="region of interest" description="Disordered" evidence="8">
    <location>
        <begin position="221"/>
        <end position="254"/>
    </location>
</feature>
<feature type="region of interest" description="Disordered" evidence="8">
    <location>
        <begin position="798"/>
        <end position="828"/>
    </location>
</feature>
<keyword evidence="3" id="KW-0507">mRNA processing</keyword>
<dbReference type="PROSITE" id="PS50812">
    <property type="entry name" value="PWWP"/>
    <property type="match status" value="1"/>
</dbReference>
<evidence type="ECO:0000259" key="10">
    <source>
        <dbReference type="PROSITE" id="PS51391"/>
    </source>
</evidence>
<feature type="domain" description="PWWP" evidence="9">
    <location>
        <begin position="129"/>
        <end position="175"/>
    </location>
</feature>
<keyword evidence="7" id="KW-0539">Nucleus</keyword>
<proteinExistence type="predicted"/>
<feature type="region of interest" description="Disordered" evidence="8">
    <location>
        <begin position="1258"/>
        <end position="1344"/>
    </location>
</feature>
<dbReference type="SMART" id="SM00582">
    <property type="entry name" value="RPR"/>
    <property type="match status" value="1"/>
</dbReference>
<feature type="compositionally biased region" description="Basic and acidic residues" evidence="8">
    <location>
        <begin position="718"/>
        <end position="730"/>
    </location>
</feature>
<keyword evidence="12" id="KW-1185">Reference proteome</keyword>
<evidence type="ECO:0000256" key="5">
    <source>
        <dbReference type="ARBA" id="ARBA00023089"/>
    </source>
</evidence>
<dbReference type="Pfam" id="PF04818">
    <property type="entry name" value="CID"/>
    <property type="match status" value="1"/>
</dbReference>
<keyword evidence="5" id="KW-0287">Flowering</keyword>
<sequence length="1639" mass="179615">SLTGISVILRPTQFLSPTTIPSSFPRAAGSPHQLVSAVWALALRRRSILPPQLATYVGKNGRAPPFDRRGSGPAGRSPRVSTALAWTPLLVGGCVPGRRERVRVCGFAAMAPGRRRVGNRVKAMGQLRTGDLVLAKVKGYPSWPAKISSPEDFDRSPDPRKYFVQFFGTSEIAFVVPADIQVFTIESKSKLTARCQGKTVKYFARAVEEICEAFEELKKKHSADSEQDVDSTSATLASPSISDSEDNDHQNEASHLEDLEQKQNVNDELHGTEFGQEGIVSSDMGLGGSETLLTRKKASSNGVQMAKEKKLAVSTSDSHACSGKEKSTHTNSNDGKKNELEMPPKIGIAERQPKGSAADEPQESSNHSDENELQEKDAGNAFKVLASDHRTTKVSEKKQKLDNASGVKRNMTLQKQLNYSYGKVNKLPGQGNKGAISCDCTREPSKNASSGTDSKNAKISKSLKRPKEHSIEKEKLHSDLCKDLADASNEHAYDGLSSSGESAEEIFQGKNRRRKLDVCKDSLPAKRSKLAGEHGDKCKSSRHRDLSCDVKSKSDKVVKTKKSELTMKTEGYLISETGIHHGGMLVARDEAVRPTTKHSHVTNIVADPTTKTAASTIQTSSSFVKDETHDSSVNTTVRYRRRSYRFDDDDDVERKTPIHKESASNLVLAHSDISVSEQKFHSVREGNRDSPSSNAVVGKPGLTRDLKSSAGMSLPVKMAEKMKDRIETSERAQTFQSPNNPEYQKSSFGDSRPPIVSPKVSVALDDELNSTDQISANPYTKALVSSSGKKSQIVLSKLSNNQSESLRSSHRRATPEKVKQSGKSVNAKATSKCNMHINVLTENRTDNKLPVEQNYEKNVLGKKRLEPAKEEKLTSHNESIFSDTTKSMKHLIAAAQAKRKEAQSRYLPPIPTLSSTPDVFHGRSPSPATPIPFSSSHSGQKDMRGTYASTPFDSPSTVYQELSLANKVEVEEYEHRISPEYRPPGGSLSGGTEAAVARDALEGMIETLSRTKDSIGRATRLAIECAKYGIAGEIVELLIQKLESEPSFHRRIDLFFLVDSITQCSHTQKGIAGSSYIPTVQAALPRLLGAAAPPGAGARENRRQCLKVLKLWLERKILPESLLHRYIDGIEVPNDDVCAGVFLRRPSRAERSVDDPIREMEGMHVDEYGSNSTFQLPGLLSSCVFEDEEDPLITLRRDSGNEMPVESDNTLEELDTYAITPSDRHHHILKDVDGELEMEDATLSKDDKDIMRHDHKKIELQHQDSSVSLKSTSATPSELPPLPTSPPPPLDSPPPPPPPPPLPSSPPPSPPPPPPSSPSLNPPPPPPPLLLPGPTSLPSVPLPPALSSSSPALFYPPMQEEFRMPNGKHLVHMAGNSAMQGQETSLKSEVVPQQCPNFTENGMNNTQSLNNFTSSRPFEYGHNDMYLAPQTSSHIHQFQQGNASFHQRPYHSLPPSQTPSSYPLPTVQIPAGHFPHVTPMNQQPVQQPYNPYSLPSVSNSHRQYVSDEQRRAHSSDFSPDNQHAAWVSGARPSCSGAPHAQDGLMRSSMERPLSNSMGVQLPLHNPIPSGGLVQGHGFPQVLPGRPNIPGLNCWRPVLLGDVCECAFRCVTIFIFLQLILGKKRCHQRIRVGDIWFSLL</sequence>
<feature type="compositionally biased region" description="Basic and acidic residues" evidence="8">
    <location>
        <begin position="1504"/>
        <end position="1514"/>
    </location>
</feature>
<dbReference type="OrthoDB" id="62853at2759"/>
<feature type="compositionally biased region" description="Pro residues" evidence="8">
    <location>
        <begin position="1278"/>
        <end position="1331"/>
    </location>
</feature>
<evidence type="ECO:0000256" key="3">
    <source>
        <dbReference type="ARBA" id="ARBA00022664"/>
    </source>
</evidence>
<evidence type="ECO:0000313" key="11">
    <source>
        <dbReference type="EMBL" id="URD76868.1"/>
    </source>
</evidence>
<accession>A0A9E7EH43</accession>
<dbReference type="InterPro" id="IPR008942">
    <property type="entry name" value="ENTH_VHS"/>
</dbReference>
<dbReference type="SUPFAM" id="SSF63748">
    <property type="entry name" value="Tudor/PWWP/MBT"/>
    <property type="match status" value="1"/>
</dbReference>
<name>A0A9E7EH43_9LILI</name>
<feature type="region of interest" description="Disordered" evidence="8">
    <location>
        <begin position="60"/>
        <end position="79"/>
    </location>
</feature>
<keyword evidence="2" id="KW-0217">Developmental protein</keyword>
<feature type="compositionally biased region" description="Basic and acidic residues" evidence="8">
    <location>
        <begin position="322"/>
        <end position="342"/>
    </location>
</feature>
<evidence type="ECO:0000313" key="12">
    <source>
        <dbReference type="Proteomes" id="UP001055439"/>
    </source>
</evidence>
<dbReference type="Proteomes" id="UP001055439">
    <property type="component" value="Chromosome 1"/>
</dbReference>
<dbReference type="Pfam" id="PF00855">
    <property type="entry name" value="PWWP"/>
    <property type="match status" value="1"/>
</dbReference>
<evidence type="ECO:0000256" key="2">
    <source>
        <dbReference type="ARBA" id="ARBA00022473"/>
    </source>
</evidence>
<evidence type="ECO:0000259" key="9">
    <source>
        <dbReference type="PROSITE" id="PS50812"/>
    </source>
</evidence>
<dbReference type="GO" id="GO:0009908">
    <property type="term" value="P:flower development"/>
    <property type="evidence" value="ECO:0007669"/>
    <property type="project" value="UniProtKB-KW"/>
</dbReference>
<feature type="compositionally biased region" description="Low complexity" evidence="8">
    <location>
        <begin position="1332"/>
        <end position="1344"/>
    </location>
</feature>
<feature type="region of interest" description="Disordered" evidence="8">
    <location>
        <begin position="1497"/>
        <end position="1541"/>
    </location>
</feature>
<feature type="region of interest" description="Disordered" evidence="8">
    <location>
        <begin position="297"/>
        <end position="375"/>
    </location>
</feature>
<dbReference type="EMBL" id="CP097502">
    <property type="protein sequence ID" value="URD76868.1"/>
    <property type="molecule type" value="Genomic_DNA"/>
</dbReference>
<dbReference type="InterPro" id="IPR006569">
    <property type="entry name" value="CID_dom"/>
</dbReference>
<dbReference type="SMART" id="SM00293">
    <property type="entry name" value="PWWP"/>
    <property type="match status" value="1"/>
</dbReference>
<feature type="region of interest" description="Disordered" evidence="8">
    <location>
        <begin position="678"/>
        <end position="757"/>
    </location>
</feature>
<dbReference type="CDD" id="cd20147">
    <property type="entry name" value="PWWP_HULK"/>
    <property type="match status" value="1"/>
</dbReference>